<protein>
    <submittedName>
        <fullName evidence="1">Uncharacterized protein</fullName>
    </submittedName>
</protein>
<proteinExistence type="predicted"/>
<dbReference type="Proteomes" id="UP001177021">
    <property type="component" value="Unassembled WGS sequence"/>
</dbReference>
<keyword evidence="2" id="KW-1185">Reference proteome</keyword>
<organism evidence="1 2">
    <name type="scientific">Trifolium pratense</name>
    <name type="common">Red clover</name>
    <dbReference type="NCBI Taxonomy" id="57577"/>
    <lineage>
        <taxon>Eukaryota</taxon>
        <taxon>Viridiplantae</taxon>
        <taxon>Streptophyta</taxon>
        <taxon>Embryophyta</taxon>
        <taxon>Tracheophyta</taxon>
        <taxon>Spermatophyta</taxon>
        <taxon>Magnoliopsida</taxon>
        <taxon>eudicotyledons</taxon>
        <taxon>Gunneridae</taxon>
        <taxon>Pentapetalae</taxon>
        <taxon>rosids</taxon>
        <taxon>fabids</taxon>
        <taxon>Fabales</taxon>
        <taxon>Fabaceae</taxon>
        <taxon>Papilionoideae</taxon>
        <taxon>50 kb inversion clade</taxon>
        <taxon>NPAAA clade</taxon>
        <taxon>Hologalegina</taxon>
        <taxon>IRL clade</taxon>
        <taxon>Trifolieae</taxon>
        <taxon>Trifolium</taxon>
    </lineage>
</organism>
<accession>A0ACB0JB69</accession>
<sequence>MKWKQAIEEELCAIEKNQTWEIVKLPSGKKAIAVKWVFKLKLNPDGSIAKHKARLVARGFLQREGLDYSEVYSPVARIETVRLVVAIANARDWPMYHLDVKSAFLNGPLEEVVFVTQPPGFVIKGKENMVYRLKKALYGLKQAPRAWNKRIDRFLVKQGFSKCKSEYGVYVQKSTSSIILICLYVDDLLVTGSDIAKIEKFKIVMMTEFEMTDLGEISYFLGIEFLKTSKGLMLHQRKYAGEILKRFNMSDCTYTITPMETNLKLEKNESEDVVDPTMFKQIVGSLRYLCNSRPDICFAVGLISRFMEDPRQPHIKAVMRILRYIAGTLDFGILFPKSAVNAKSEIICYSYVDWCGDKVDRRSTTDYFFKYLNASVAWCSRKQPVVALSSCEAEYIVGSYAACQALWINSMLKELKINVKKPITLQIDNQSAINLAKNSVVQGRRKHIEARFHFLREQVNQGSLEVIHCATGSQVADIMTKSLKIDRFLNLRNSLCVFQLRS</sequence>
<evidence type="ECO:0000313" key="2">
    <source>
        <dbReference type="Proteomes" id="UP001177021"/>
    </source>
</evidence>
<name>A0ACB0JB69_TRIPR</name>
<evidence type="ECO:0000313" key="1">
    <source>
        <dbReference type="EMBL" id="CAJ2640887.1"/>
    </source>
</evidence>
<gene>
    <name evidence="1" type="ORF">MILVUS5_LOCUS10658</name>
</gene>
<comment type="caution">
    <text evidence="1">The sequence shown here is derived from an EMBL/GenBank/DDBJ whole genome shotgun (WGS) entry which is preliminary data.</text>
</comment>
<dbReference type="EMBL" id="CASHSV030000024">
    <property type="protein sequence ID" value="CAJ2640887.1"/>
    <property type="molecule type" value="Genomic_DNA"/>
</dbReference>
<reference evidence="1" key="1">
    <citation type="submission" date="2023-10" db="EMBL/GenBank/DDBJ databases">
        <authorList>
            <person name="Rodriguez Cubillos JULIANA M."/>
            <person name="De Vega J."/>
        </authorList>
    </citation>
    <scope>NUCLEOTIDE SEQUENCE</scope>
</reference>